<evidence type="ECO:0000256" key="1">
    <source>
        <dbReference type="SAM" id="MobiDB-lite"/>
    </source>
</evidence>
<dbReference type="Proteomes" id="UP000242414">
    <property type="component" value="Unassembled WGS sequence"/>
</dbReference>
<feature type="compositionally biased region" description="Low complexity" evidence="1">
    <location>
        <begin position="14"/>
        <end position="41"/>
    </location>
</feature>
<proteinExistence type="predicted"/>
<protein>
    <submittedName>
        <fullName evidence="2">Uncharacterized protein</fullName>
    </submittedName>
</protein>
<name>A0A1X0QRV7_RHIZD</name>
<feature type="non-terminal residue" evidence="2">
    <location>
        <position position="196"/>
    </location>
</feature>
<sequence>MQYVTHNEKQSAKTNTTTTTTNSTTTTSTTTDSTITASESRESISTIISTGKLFNPERWNSTGRAYCKILPQLDKDNLPSLTANHSQGGIQNTIRDPTNALEDHSSPILHHTGANQEETNLGLQKAKLAHTGPTFQDGRSTCIKRTHRKRRLHNKIRSKRCLHSSANPPKSKTISGIPTSGSHLQLQGAKLRVKYS</sequence>
<feature type="region of interest" description="Disordered" evidence="1">
    <location>
        <begin position="1"/>
        <end position="41"/>
    </location>
</feature>
<feature type="compositionally biased region" description="Polar residues" evidence="1">
    <location>
        <begin position="164"/>
        <end position="183"/>
    </location>
</feature>
<feature type="region of interest" description="Disordered" evidence="1">
    <location>
        <begin position="162"/>
        <end position="183"/>
    </location>
</feature>
<dbReference type="AlphaFoldDB" id="A0A1X0QRV7"/>
<accession>A0A1X0QRV7</accession>
<gene>
    <name evidence="2" type="ORF">BCV72DRAFT_317848</name>
</gene>
<evidence type="ECO:0000313" key="2">
    <source>
        <dbReference type="EMBL" id="ORE02467.1"/>
    </source>
</evidence>
<dbReference type="VEuPathDB" id="FungiDB:BCV72DRAFT_317848"/>
<feature type="compositionally biased region" description="Basic and acidic residues" evidence="1">
    <location>
        <begin position="1"/>
        <end position="11"/>
    </location>
</feature>
<reference evidence="2" key="1">
    <citation type="journal article" date="2016" name="Proc. Natl. Acad. Sci. U.S.A.">
        <title>Lipid metabolic changes in an early divergent fungus govern the establishment of a mutualistic symbiosis with endobacteria.</title>
        <authorList>
            <person name="Lastovetsky O.A."/>
            <person name="Gaspar M.L."/>
            <person name="Mondo S.J."/>
            <person name="LaButti K.M."/>
            <person name="Sandor L."/>
            <person name="Grigoriev I.V."/>
            <person name="Henry S.A."/>
            <person name="Pawlowska T.E."/>
        </authorList>
    </citation>
    <scope>NUCLEOTIDE SEQUENCE [LARGE SCALE GENOMIC DNA]</scope>
    <source>
        <strain evidence="2">ATCC 52814</strain>
    </source>
</reference>
<dbReference type="EMBL" id="KV922049">
    <property type="protein sequence ID" value="ORE02467.1"/>
    <property type="molecule type" value="Genomic_DNA"/>
</dbReference>
<organism evidence="2">
    <name type="scientific">Rhizopus microsporus var. microsporus</name>
    <dbReference type="NCBI Taxonomy" id="86635"/>
    <lineage>
        <taxon>Eukaryota</taxon>
        <taxon>Fungi</taxon>
        <taxon>Fungi incertae sedis</taxon>
        <taxon>Mucoromycota</taxon>
        <taxon>Mucoromycotina</taxon>
        <taxon>Mucoromycetes</taxon>
        <taxon>Mucorales</taxon>
        <taxon>Mucorineae</taxon>
        <taxon>Rhizopodaceae</taxon>
        <taxon>Rhizopus</taxon>
    </lineage>
</organism>